<protein>
    <submittedName>
        <fullName evidence="3">Cold-shock DNA-binding domain containing protein, putative</fullName>
    </submittedName>
</protein>
<evidence type="ECO:0000313" key="5">
    <source>
        <dbReference type="Proteomes" id="UP000008980"/>
    </source>
</evidence>
<dbReference type="Pfam" id="PF00313">
    <property type="entry name" value="CSD"/>
    <property type="match status" value="1"/>
</dbReference>
<dbReference type="AlphaFoldDB" id="E9BMR0"/>
<reference evidence="4" key="2">
    <citation type="submission" date="2011-01" db="EMBL/GenBank/DDBJ databases">
        <authorList>
            <person name="Zhao B.P."/>
            <person name="Ren Z.A."/>
            <person name="Li C.D."/>
        </authorList>
    </citation>
    <scope>NUCLEOTIDE SEQUENCE</scope>
    <source>
        <strain evidence="4">BPK282A1</strain>
    </source>
</reference>
<evidence type="ECO:0000313" key="4">
    <source>
        <dbReference type="EMBL" id="CBZ36538.1"/>
    </source>
</evidence>
<gene>
    <name evidence="4" type="ORF">LDBPK_311360</name>
    <name evidence="3" type="ORF">LdCL_310020500</name>
</gene>
<dbReference type="InterPro" id="IPR012340">
    <property type="entry name" value="NA-bd_OB-fold"/>
</dbReference>
<dbReference type="RefSeq" id="XP_003863227.1">
    <property type="nucleotide sequence ID" value="XM_003863179.1"/>
</dbReference>
<feature type="compositionally biased region" description="Low complexity" evidence="1">
    <location>
        <begin position="161"/>
        <end position="187"/>
    </location>
</feature>
<evidence type="ECO:0000313" key="6">
    <source>
        <dbReference type="Proteomes" id="UP000274082"/>
    </source>
</evidence>
<accession>A0A3S7X4H1</accession>
<dbReference type="EMBL" id="FR799618">
    <property type="protein sequence ID" value="CBZ36538.1"/>
    <property type="molecule type" value="Genomic_DNA"/>
</dbReference>
<dbReference type="VEuPathDB" id="TriTrypDB:LDHU3_31.2230"/>
<dbReference type="VEuPathDB" id="TriTrypDB:LdCL_310020500"/>
<evidence type="ECO:0000256" key="1">
    <source>
        <dbReference type="SAM" id="MobiDB-lite"/>
    </source>
</evidence>
<feature type="region of interest" description="Disordered" evidence="1">
    <location>
        <begin position="161"/>
        <end position="194"/>
    </location>
</feature>
<organism evidence="4 5">
    <name type="scientific">Leishmania donovani</name>
    <dbReference type="NCBI Taxonomy" id="5661"/>
    <lineage>
        <taxon>Eukaryota</taxon>
        <taxon>Discoba</taxon>
        <taxon>Euglenozoa</taxon>
        <taxon>Kinetoplastea</taxon>
        <taxon>Metakinetoplastina</taxon>
        <taxon>Trypanosomatida</taxon>
        <taxon>Trypanosomatidae</taxon>
        <taxon>Leishmaniinae</taxon>
        <taxon>Leishmania</taxon>
    </lineage>
</organism>
<evidence type="ECO:0000259" key="2">
    <source>
        <dbReference type="PROSITE" id="PS51857"/>
    </source>
</evidence>
<dbReference type="PROSITE" id="PS51857">
    <property type="entry name" value="CSD_2"/>
    <property type="match status" value="1"/>
</dbReference>
<dbReference type="Proteomes" id="UP000008980">
    <property type="component" value="Chromosome 31"/>
</dbReference>
<dbReference type="Gene3D" id="2.40.50.140">
    <property type="entry name" value="Nucleic acid-binding proteins"/>
    <property type="match status" value="1"/>
</dbReference>
<dbReference type="GeneID" id="13389401"/>
<sequence length="535" mass="55935">MFHAVYSNPVTSVPASNRMIAGPQPLPPQLLHSSGSQMMRDCPLSLNDGRTVIYCVPAKNEASLQQVSYFRTLGQRWSSASADNTAQRTAETHSTVCFASCASGANGGAGGSPVLLQPAMGLPAFVTDKQQLPSMVAQPSPTLSRLTSGLCSTSEGTTTFGASTTSVTSSTVGSGAATGTAATTNGSMSHTSTSPGLPGFQMSVSLPTSAITAVAAPPQQPQTCFWLSHTTGALTPIRKEDMMAISDTSASTSTHSYAMPPPPPMPSQSSSVSATSVPTYLMAPQVSSFGGAMVQAFSESLSGSTAFSVPAMPLPQPPRPPKTLNGLQYQLGELYEGFVKRYNPNRGFGFLTATAHVTMVNDGSNSDSVTGTPIASLNATTTAVPTTREAETPKEHRTPVHLGDIFVHQSSMQMEGFRTLPVGGRVRFRIGYKDGQQTLQAVSVELLPQVLPPNVEMASSASSTQQTAAAVPNQKTESMASWSQAAPPSICAGDSSVNARRLEGCAINFASEDDGDHKDDEPLIELAYDMYASFE</sequence>
<feature type="domain" description="CSD" evidence="2">
    <location>
        <begin position="334"/>
        <end position="446"/>
    </location>
</feature>
<dbReference type="PhylomeDB" id="E9BMR0"/>
<dbReference type="OrthoDB" id="266282at2759"/>
<keyword evidence="6" id="KW-1185">Reference proteome</keyword>
<dbReference type="Proteomes" id="UP000274082">
    <property type="component" value="Chromosome 31"/>
</dbReference>
<dbReference type="OMA" id="MQMEGFR"/>
<dbReference type="VEuPathDB" id="TriTrypDB:LdBPK_311360.1"/>
<dbReference type="EMBL" id="CP029530">
    <property type="protein sequence ID" value="AYU81332.1"/>
    <property type="molecule type" value="Genomic_DNA"/>
</dbReference>
<evidence type="ECO:0000313" key="3">
    <source>
        <dbReference type="EMBL" id="AYU81332.1"/>
    </source>
</evidence>
<dbReference type="InterPro" id="IPR002059">
    <property type="entry name" value="CSP_DNA-bd"/>
</dbReference>
<dbReference type="KEGG" id="ldo:LDBPK_311360"/>
<proteinExistence type="predicted"/>
<reference evidence="4 5" key="1">
    <citation type="journal article" date="2011" name="Genome Res.">
        <title>Whole genome sequencing of multiple Leishmania donovani clinical isolates provides insights into population structure and mechanisms of drug resistance.</title>
        <authorList>
            <person name="Downing T."/>
            <person name="Imamura H."/>
            <person name="Decuypere S."/>
            <person name="Clark T.G."/>
            <person name="Coombs G.H."/>
            <person name="Cotton J.A."/>
            <person name="Hilley J.D."/>
            <person name="de Doncker S."/>
            <person name="Maes I."/>
            <person name="Mottram J.C."/>
            <person name="Quail M.A."/>
            <person name="Rijal S."/>
            <person name="Sanders M."/>
            <person name="Schonian G."/>
            <person name="Stark O."/>
            <person name="Sundar S."/>
            <person name="Vanaerschot M."/>
            <person name="Hertz-Fowler C."/>
            <person name="Dujardin J.C."/>
            <person name="Berriman M."/>
        </authorList>
    </citation>
    <scope>NUCLEOTIDE SEQUENCE [LARGE SCALE GENOMIC DNA]</scope>
    <source>
        <strain evidence="4 5">BPK282A1</strain>
    </source>
</reference>
<dbReference type="GO" id="GO:0003677">
    <property type="term" value="F:DNA binding"/>
    <property type="evidence" value="ECO:0007669"/>
    <property type="project" value="UniProtKB-KW"/>
</dbReference>
<reference evidence="3 6" key="4">
    <citation type="journal article" date="2018" name="Sci. Rep.">
        <title>A complete Leishmania donovani reference genome identifies novel genetic variations associated with virulence.</title>
        <authorList>
            <person name="Lypaczewski P."/>
            <person name="Hoshizaki J."/>
            <person name="Zhang W.-W."/>
            <person name="McCall L.-I."/>
            <person name="Torcivia-Rodriguez J."/>
            <person name="Simonyan V."/>
            <person name="Kaur A."/>
            <person name="Dewar K."/>
            <person name="Matlashewski G."/>
        </authorList>
    </citation>
    <scope>NUCLEOTIDE SEQUENCE [LARGE SCALE GENOMIC DNA]</scope>
    <source>
        <strain evidence="3 6">LdCL</strain>
    </source>
</reference>
<name>E9BMR0_LEIDO</name>
<keyword evidence="3" id="KW-0238">DNA-binding</keyword>
<feature type="region of interest" description="Disordered" evidence="1">
    <location>
        <begin position="248"/>
        <end position="272"/>
    </location>
</feature>
<reference evidence="5" key="3">
    <citation type="submission" date="2011-02" db="EMBL/GenBank/DDBJ databases">
        <title>Whole genome sequencing of Leishmania donovani clinical lines reveals dynamic variation related to drug resistance.</title>
        <authorList>
            <person name="Downing T."/>
            <person name="Imamura H."/>
            <person name="Sanders M."/>
            <person name="Decuypere S."/>
            <person name="Hertz-Fowler C."/>
            <person name="Clark T.G."/>
            <person name="Rijal S."/>
            <person name="Sundar S."/>
            <person name="Quail M.A."/>
            <person name="De Doncker S."/>
            <person name="Maes I."/>
            <person name="Vanaerschot M."/>
            <person name="Stark O."/>
            <person name="Schonian G."/>
            <person name="Dujardin J.C."/>
            <person name="Berriman M."/>
        </authorList>
    </citation>
    <scope>NUCLEOTIDE SEQUENCE [LARGE SCALE GENOMIC DNA]</scope>
    <source>
        <strain evidence="5">BPK282A1</strain>
    </source>
</reference>
<accession>E9BMR0</accession>
<dbReference type="SUPFAM" id="SSF50249">
    <property type="entry name" value="Nucleic acid-binding proteins"/>
    <property type="match status" value="1"/>
</dbReference>